<dbReference type="Pfam" id="PF11251">
    <property type="entry name" value="DUF3050"/>
    <property type="match status" value="1"/>
</dbReference>
<dbReference type="InterPro" id="IPR016084">
    <property type="entry name" value="Haem_Oase-like_multi-hlx"/>
</dbReference>
<dbReference type="STRING" id="283786.SAMN04487990_11547"/>
<dbReference type="Proteomes" id="UP000198846">
    <property type="component" value="Unassembled WGS sequence"/>
</dbReference>
<sequence>MNHIAHIEAELAPLKTQLKEHKLYKNLNSIEDIKIFMEQHVYAVWDFMSLLKALQIHLTTVTLPWVPVSNPTISQFINEIVLGEESDVNAHNVPQSHYEMYLDAMHQINANTTPVTQLVTYIQNGDSLSTALDKIEIHKDTKAFVTHTFEVINTNEIHKIASDFTFGREDLIPDMFLQIISESEKDSSPSPYSKLSYYLHRHIEVDGDNHGPLSIKMISELCGDDAKKWEDVLLTAKASLRSRLLLWDTINNLILERKNKLA</sequence>
<keyword evidence="2" id="KW-1185">Reference proteome</keyword>
<dbReference type="RefSeq" id="WP_092135372.1">
    <property type="nucleotide sequence ID" value="NZ_FNQK01000015.1"/>
</dbReference>
<dbReference type="OrthoDB" id="9791270at2"/>
<dbReference type="AlphaFoldDB" id="A0A1H4BMZ9"/>
<dbReference type="EMBL" id="FNQK01000015">
    <property type="protein sequence ID" value="SEA49418.1"/>
    <property type="molecule type" value="Genomic_DNA"/>
</dbReference>
<gene>
    <name evidence="1" type="ORF">SAMN04487990_11547</name>
</gene>
<accession>A0A1H4BMZ9</accession>
<evidence type="ECO:0000313" key="1">
    <source>
        <dbReference type="EMBL" id="SEA49418.1"/>
    </source>
</evidence>
<reference evidence="1 2" key="1">
    <citation type="submission" date="2016-10" db="EMBL/GenBank/DDBJ databases">
        <authorList>
            <person name="de Groot N.N."/>
        </authorList>
    </citation>
    <scope>NUCLEOTIDE SEQUENCE [LARGE SCALE GENOMIC DNA]</scope>
    <source>
        <strain evidence="1 2">DSM 23842</strain>
    </source>
</reference>
<evidence type="ECO:0000313" key="2">
    <source>
        <dbReference type="Proteomes" id="UP000198846"/>
    </source>
</evidence>
<dbReference type="Gene3D" id="1.20.910.10">
    <property type="entry name" value="Heme oxygenase-like"/>
    <property type="match status" value="1"/>
</dbReference>
<name>A0A1H4BMZ9_BIZPA</name>
<proteinExistence type="predicted"/>
<protein>
    <recommendedName>
        <fullName evidence="3">DUF3050 domain-containing protein</fullName>
    </recommendedName>
</protein>
<dbReference type="InterPro" id="IPR024423">
    <property type="entry name" value="DUF3050"/>
</dbReference>
<evidence type="ECO:0008006" key="3">
    <source>
        <dbReference type="Google" id="ProtNLM"/>
    </source>
</evidence>
<organism evidence="1 2">
    <name type="scientific">Bizionia paragorgiae</name>
    <dbReference type="NCBI Taxonomy" id="283786"/>
    <lineage>
        <taxon>Bacteria</taxon>
        <taxon>Pseudomonadati</taxon>
        <taxon>Bacteroidota</taxon>
        <taxon>Flavobacteriia</taxon>
        <taxon>Flavobacteriales</taxon>
        <taxon>Flavobacteriaceae</taxon>
        <taxon>Bizionia</taxon>
    </lineage>
</organism>